<feature type="chain" id="PRO_5025371565" evidence="1">
    <location>
        <begin position="20"/>
        <end position="106"/>
    </location>
</feature>
<keyword evidence="3" id="KW-1185">Reference proteome</keyword>
<proteinExistence type="predicted"/>
<reference evidence="2" key="1">
    <citation type="journal article" date="2020" name="Stud. Mycol.">
        <title>101 Dothideomycetes genomes: a test case for predicting lifestyles and emergence of pathogens.</title>
        <authorList>
            <person name="Haridas S."/>
            <person name="Albert R."/>
            <person name="Binder M."/>
            <person name="Bloem J."/>
            <person name="Labutti K."/>
            <person name="Salamov A."/>
            <person name="Andreopoulos B."/>
            <person name="Baker S."/>
            <person name="Barry K."/>
            <person name="Bills G."/>
            <person name="Bluhm B."/>
            <person name="Cannon C."/>
            <person name="Castanera R."/>
            <person name="Culley D."/>
            <person name="Daum C."/>
            <person name="Ezra D."/>
            <person name="Gonzalez J."/>
            <person name="Henrissat B."/>
            <person name="Kuo A."/>
            <person name="Liang C."/>
            <person name="Lipzen A."/>
            <person name="Lutzoni F."/>
            <person name="Magnuson J."/>
            <person name="Mondo S."/>
            <person name="Nolan M."/>
            <person name="Ohm R."/>
            <person name="Pangilinan J."/>
            <person name="Park H.-J."/>
            <person name="Ramirez L."/>
            <person name="Alfaro M."/>
            <person name="Sun H."/>
            <person name="Tritt A."/>
            <person name="Yoshinaga Y."/>
            <person name="Zwiers L.-H."/>
            <person name="Turgeon B."/>
            <person name="Goodwin S."/>
            <person name="Spatafora J."/>
            <person name="Crous P."/>
            <person name="Grigoriev I."/>
        </authorList>
    </citation>
    <scope>NUCLEOTIDE SEQUENCE</scope>
    <source>
        <strain evidence="2">SCOH1-5</strain>
    </source>
</reference>
<evidence type="ECO:0000313" key="2">
    <source>
        <dbReference type="EMBL" id="KAF2213192.1"/>
    </source>
</evidence>
<dbReference type="AlphaFoldDB" id="A0A6A6FIE5"/>
<keyword evidence="1" id="KW-0732">Signal</keyword>
<evidence type="ECO:0000256" key="1">
    <source>
        <dbReference type="SAM" id="SignalP"/>
    </source>
</evidence>
<dbReference type="OrthoDB" id="3645652at2759"/>
<feature type="signal peptide" evidence="1">
    <location>
        <begin position="1"/>
        <end position="19"/>
    </location>
</feature>
<evidence type="ECO:0000313" key="3">
    <source>
        <dbReference type="Proteomes" id="UP000799539"/>
    </source>
</evidence>
<dbReference type="Proteomes" id="UP000799539">
    <property type="component" value="Unassembled WGS sequence"/>
</dbReference>
<organism evidence="2 3">
    <name type="scientific">Cercospora zeae-maydis SCOH1-5</name>
    <dbReference type="NCBI Taxonomy" id="717836"/>
    <lineage>
        <taxon>Eukaryota</taxon>
        <taxon>Fungi</taxon>
        <taxon>Dikarya</taxon>
        <taxon>Ascomycota</taxon>
        <taxon>Pezizomycotina</taxon>
        <taxon>Dothideomycetes</taxon>
        <taxon>Dothideomycetidae</taxon>
        <taxon>Mycosphaerellales</taxon>
        <taxon>Mycosphaerellaceae</taxon>
        <taxon>Cercospora</taxon>
    </lineage>
</organism>
<name>A0A6A6FIE5_9PEZI</name>
<dbReference type="EMBL" id="ML992671">
    <property type="protein sequence ID" value="KAF2213192.1"/>
    <property type="molecule type" value="Genomic_DNA"/>
</dbReference>
<accession>A0A6A6FIE5</accession>
<gene>
    <name evidence="2" type="ORF">CERZMDRAFT_84073</name>
</gene>
<sequence length="106" mass="11285">MQFTAILAAAVALAAGVNAQHAFTGWASTGFSGRSYRTGARGTYNLGFTAASYRYTGSSFDGCCVKTCMNRRETGSFCQPRENPNVASGNRFNKVVMGCDDTVLNC</sequence>
<protein>
    <submittedName>
        <fullName evidence="2">Uncharacterized protein</fullName>
    </submittedName>
</protein>